<evidence type="ECO:0008006" key="3">
    <source>
        <dbReference type="Google" id="ProtNLM"/>
    </source>
</evidence>
<dbReference type="InterPro" id="IPR006311">
    <property type="entry name" value="TAT_signal"/>
</dbReference>
<gene>
    <name evidence="1" type="ORF">J2W49_005139</name>
</gene>
<dbReference type="PROSITE" id="PS51318">
    <property type="entry name" value="TAT"/>
    <property type="match status" value="1"/>
</dbReference>
<evidence type="ECO:0000313" key="2">
    <source>
        <dbReference type="Proteomes" id="UP001265700"/>
    </source>
</evidence>
<keyword evidence="2" id="KW-1185">Reference proteome</keyword>
<sequence length="374" mass="40075">MQTSTAADDSATPAGAISRRRWLMGAAALGLAPAWAARENAQLVAAWQASAKQRIGVIEVGAQHWSVRQTLAVPTRAHGLLVEAGGSVLAVARRPGDWLLRWHPVSGQTLWHWIEDDRRFNGHAAASADGRRVWTSETDLETAQGQLAVRDGTTLAKTTEWPTQGMDPHELLVLPQRVGAIPAGSLIVANGGIPTLPETGRSKRELGRMDASLVALDARDGGLLGQWRLPDPHLSIRHLAWDTASGTVGIALQAEHPDAGTRQRAPVFAAWDGQRLQAAIGQPALQGYGGDICALPGGGFVVSCPRANNLALFTASARWVRNQTHEGASALARHDRHWWASGTESLWCAPEGVRAHSAGASVQFDNHWQGWPRA</sequence>
<evidence type="ECO:0000313" key="1">
    <source>
        <dbReference type="EMBL" id="MDR7153159.1"/>
    </source>
</evidence>
<dbReference type="EMBL" id="JAVDWU010000018">
    <property type="protein sequence ID" value="MDR7153159.1"/>
    <property type="molecule type" value="Genomic_DNA"/>
</dbReference>
<dbReference type="InterPro" id="IPR008311">
    <property type="entry name" value="UCP028101"/>
</dbReference>
<accession>A0ABU1WVR3</accession>
<dbReference type="SUPFAM" id="SSF51004">
    <property type="entry name" value="C-terminal (heme d1) domain of cytochrome cd1-nitrite reductase"/>
    <property type="match status" value="1"/>
</dbReference>
<proteinExistence type="predicted"/>
<dbReference type="Pfam" id="PF07433">
    <property type="entry name" value="DUF1513"/>
    <property type="match status" value="1"/>
</dbReference>
<name>A0ABU1WVR3_9BURK</name>
<organism evidence="1 2">
    <name type="scientific">Hydrogenophaga palleronii</name>
    <dbReference type="NCBI Taxonomy" id="65655"/>
    <lineage>
        <taxon>Bacteria</taxon>
        <taxon>Pseudomonadati</taxon>
        <taxon>Pseudomonadota</taxon>
        <taxon>Betaproteobacteria</taxon>
        <taxon>Burkholderiales</taxon>
        <taxon>Comamonadaceae</taxon>
        <taxon>Hydrogenophaga</taxon>
    </lineage>
</organism>
<dbReference type="InterPro" id="IPR011048">
    <property type="entry name" value="Haem_d1_sf"/>
</dbReference>
<reference evidence="1 2" key="1">
    <citation type="submission" date="2023-07" db="EMBL/GenBank/DDBJ databases">
        <title>Sorghum-associated microbial communities from plants grown in Nebraska, USA.</title>
        <authorList>
            <person name="Schachtman D."/>
        </authorList>
    </citation>
    <scope>NUCLEOTIDE SEQUENCE [LARGE SCALE GENOMIC DNA]</scope>
    <source>
        <strain evidence="1 2">4249</strain>
    </source>
</reference>
<dbReference type="Proteomes" id="UP001265700">
    <property type="component" value="Unassembled WGS sequence"/>
</dbReference>
<protein>
    <recommendedName>
        <fullName evidence="3">DUF1513 domain-containing protein</fullName>
    </recommendedName>
</protein>
<dbReference type="RefSeq" id="WP_310322671.1">
    <property type="nucleotide sequence ID" value="NZ_JAVDWU010000018.1"/>
</dbReference>
<comment type="caution">
    <text evidence="1">The sequence shown here is derived from an EMBL/GenBank/DDBJ whole genome shotgun (WGS) entry which is preliminary data.</text>
</comment>